<dbReference type="NCBIfam" id="TIGR00277">
    <property type="entry name" value="HDIG"/>
    <property type="match status" value="1"/>
</dbReference>
<evidence type="ECO:0000313" key="2">
    <source>
        <dbReference type="EMBL" id="PIV64988.1"/>
    </source>
</evidence>
<dbReference type="PROSITE" id="PS51831">
    <property type="entry name" value="HD"/>
    <property type="match status" value="1"/>
</dbReference>
<gene>
    <name evidence="2" type="ORF">COS09_01915</name>
</gene>
<keyword evidence="2" id="KW-0378">Hydrolase</keyword>
<dbReference type="PANTHER" id="PTHR33594">
    <property type="entry name" value="SUPERFAMILY HYDROLASE, PUTATIVE (AFU_ORTHOLOGUE AFUA_1G03035)-RELATED"/>
    <property type="match status" value="1"/>
</dbReference>
<dbReference type="InterPro" id="IPR006674">
    <property type="entry name" value="HD_domain"/>
</dbReference>
<dbReference type="AlphaFoldDB" id="A0A2M7EB92"/>
<sequence length="227" mass="26155">MEEEYQKIKKIVVRELAGADAGHDFNHAMRVYNLCLKLTKGIKNIDLDVLRLAALLHDIGGVRELKDRSGKVCHARESAKMAQKILKEFGYPQNKINKITHCILAHRYRTGVKPETKEAEILFDADKLDALGAIGVARAYIWIGNNKAKIYSDIPLKEYIKENIVGGKVNGRIKDKTKHNPFFEFELKLKRLPKKLYTQNAKKMAQERLSYMNSFFNRLKEEIRGRI</sequence>
<dbReference type="Proteomes" id="UP000230766">
    <property type="component" value="Unassembled WGS sequence"/>
</dbReference>
<dbReference type="SMART" id="SM00471">
    <property type="entry name" value="HDc"/>
    <property type="match status" value="1"/>
</dbReference>
<protein>
    <submittedName>
        <fullName evidence="2">Phosphohydrolase</fullName>
    </submittedName>
</protein>
<dbReference type="InterPro" id="IPR006675">
    <property type="entry name" value="HDIG_dom"/>
</dbReference>
<dbReference type="InterPro" id="IPR003607">
    <property type="entry name" value="HD/PDEase_dom"/>
</dbReference>
<organism evidence="2 3">
    <name type="scientific">Candidatus Nealsonbacteria bacterium CG01_land_8_20_14_3_00_12</name>
    <dbReference type="NCBI Taxonomy" id="1974697"/>
    <lineage>
        <taxon>Bacteria</taxon>
        <taxon>Candidatus Nealsoniibacteriota</taxon>
    </lineage>
</organism>
<dbReference type="Gene3D" id="1.10.3210.50">
    <property type="match status" value="1"/>
</dbReference>
<name>A0A2M7EB92_9BACT</name>
<comment type="caution">
    <text evidence="2">The sequence shown here is derived from an EMBL/GenBank/DDBJ whole genome shotgun (WGS) entry which is preliminary data.</text>
</comment>
<dbReference type="CDD" id="cd00077">
    <property type="entry name" value="HDc"/>
    <property type="match status" value="1"/>
</dbReference>
<dbReference type="SUPFAM" id="SSF109604">
    <property type="entry name" value="HD-domain/PDEase-like"/>
    <property type="match status" value="1"/>
</dbReference>
<dbReference type="GO" id="GO:0016787">
    <property type="term" value="F:hydrolase activity"/>
    <property type="evidence" value="ECO:0007669"/>
    <property type="project" value="UniProtKB-KW"/>
</dbReference>
<evidence type="ECO:0000313" key="3">
    <source>
        <dbReference type="Proteomes" id="UP000230766"/>
    </source>
</evidence>
<evidence type="ECO:0000259" key="1">
    <source>
        <dbReference type="PROSITE" id="PS51831"/>
    </source>
</evidence>
<reference evidence="3" key="1">
    <citation type="submission" date="2017-09" db="EMBL/GenBank/DDBJ databases">
        <title>Depth-based differentiation of microbial function through sediment-hosted aquifers and enrichment of novel symbionts in the deep terrestrial subsurface.</title>
        <authorList>
            <person name="Probst A.J."/>
            <person name="Ladd B."/>
            <person name="Jarett J.K."/>
            <person name="Geller-Mcgrath D.E."/>
            <person name="Sieber C.M.K."/>
            <person name="Emerson J.B."/>
            <person name="Anantharaman K."/>
            <person name="Thomas B.C."/>
            <person name="Malmstrom R."/>
            <person name="Stieglmeier M."/>
            <person name="Klingl A."/>
            <person name="Woyke T."/>
            <person name="Ryan C.M."/>
            <person name="Banfield J.F."/>
        </authorList>
    </citation>
    <scope>NUCLEOTIDE SEQUENCE [LARGE SCALE GENOMIC DNA]</scope>
</reference>
<dbReference type="Pfam" id="PF01966">
    <property type="entry name" value="HD"/>
    <property type="match status" value="1"/>
</dbReference>
<accession>A0A2M7EB92</accession>
<dbReference type="EMBL" id="PETJ01000053">
    <property type="protein sequence ID" value="PIV64988.1"/>
    <property type="molecule type" value="Genomic_DNA"/>
</dbReference>
<proteinExistence type="predicted"/>
<feature type="domain" description="HD" evidence="1">
    <location>
        <begin position="24"/>
        <end position="131"/>
    </location>
</feature>
<dbReference type="PANTHER" id="PTHR33594:SF1">
    <property type="entry name" value="HD_PDEASE DOMAIN-CONTAINING PROTEIN"/>
    <property type="match status" value="1"/>
</dbReference>